<accession>A0A517XSP2</accession>
<dbReference type="Gene3D" id="2.60.120.560">
    <property type="entry name" value="Exo-inulinase, domain 1"/>
    <property type="match status" value="1"/>
</dbReference>
<dbReference type="KEGG" id="uli:ETAA1_24790"/>
<dbReference type="RefSeq" id="WP_145238224.1">
    <property type="nucleotide sequence ID" value="NZ_CP036273.1"/>
</dbReference>
<evidence type="ECO:0000313" key="3">
    <source>
        <dbReference type="Proteomes" id="UP000319576"/>
    </source>
</evidence>
<dbReference type="EMBL" id="CP036273">
    <property type="protein sequence ID" value="QDU20526.1"/>
    <property type="molecule type" value="Genomic_DNA"/>
</dbReference>
<evidence type="ECO:0000313" key="2">
    <source>
        <dbReference type="EMBL" id="QDU20526.1"/>
    </source>
</evidence>
<sequence length="245" mass="26508" precursor="true">MRYLILVSLSALAVGIAGAADAPVPEWARGSTLTEPLSGPGSAANLVFSDPAVWSFGKDAAGAGFLELKYDTKKYKSSYSPKHRSPVHIALLKQPVGADFVLDVEAQSTIPAYGHQDLCLFFGFQSPEKYYYTHVARAADMNAHNVFVVNDAPRKNIATKTTKGVDWKAGTWHKLRLARQGSTGTVDVYFDDLTTPVITATDKTFQGGYVGIGSFDDTGRFRNLRVSQKGLTVGNAPAFFRPLGK</sequence>
<feature type="chain" id="PRO_5021699805" evidence="1">
    <location>
        <begin position="20"/>
        <end position="245"/>
    </location>
</feature>
<reference evidence="2 3" key="1">
    <citation type="submission" date="2019-02" db="EMBL/GenBank/DDBJ databases">
        <title>Deep-cultivation of Planctomycetes and their phenomic and genomic characterization uncovers novel biology.</title>
        <authorList>
            <person name="Wiegand S."/>
            <person name="Jogler M."/>
            <person name="Boedeker C."/>
            <person name="Pinto D."/>
            <person name="Vollmers J."/>
            <person name="Rivas-Marin E."/>
            <person name="Kohn T."/>
            <person name="Peeters S.H."/>
            <person name="Heuer A."/>
            <person name="Rast P."/>
            <person name="Oberbeckmann S."/>
            <person name="Bunk B."/>
            <person name="Jeske O."/>
            <person name="Meyerdierks A."/>
            <person name="Storesund J.E."/>
            <person name="Kallscheuer N."/>
            <person name="Luecker S."/>
            <person name="Lage O.M."/>
            <person name="Pohl T."/>
            <person name="Merkel B.J."/>
            <person name="Hornburger P."/>
            <person name="Mueller R.-W."/>
            <person name="Bruemmer F."/>
            <person name="Labrenz M."/>
            <person name="Spormann A.M."/>
            <person name="Op den Camp H."/>
            <person name="Overmann J."/>
            <person name="Amann R."/>
            <person name="Jetten M.S.M."/>
            <person name="Mascher T."/>
            <person name="Medema M.H."/>
            <person name="Devos D.P."/>
            <person name="Kaster A.-K."/>
            <person name="Ovreas L."/>
            <person name="Rohde M."/>
            <person name="Galperin M.Y."/>
            <person name="Jogler C."/>
        </authorList>
    </citation>
    <scope>NUCLEOTIDE SEQUENCE [LARGE SCALE GENOMIC DNA]</scope>
    <source>
        <strain evidence="2 3">ETA_A1</strain>
    </source>
</reference>
<keyword evidence="1" id="KW-0732">Signal</keyword>
<dbReference type="AlphaFoldDB" id="A0A517XSP2"/>
<dbReference type="Proteomes" id="UP000319576">
    <property type="component" value="Chromosome"/>
</dbReference>
<evidence type="ECO:0000256" key="1">
    <source>
        <dbReference type="SAM" id="SignalP"/>
    </source>
</evidence>
<feature type="signal peptide" evidence="1">
    <location>
        <begin position="1"/>
        <end position="19"/>
    </location>
</feature>
<proteinExistence type="predicted"/>
<name>A0A517XSP2_9BACT</name>
<protein>
    <submittedName>
        <fullName evidence="2">Uncharacterized protein</fullName>
    </submittedName>
</protein>
<keyword evidence="3" id="KW-1185">Reference proteome</keyword>
<organism evidence="2 3">
    <name type="scientific">Urbifossiella limnaea</name>
    <dbReference type="NCBI Taxonomy" id="2528023"/>
    <lineage>
        <taxon>Bacteria</taxon>
        <taxon>Pseudomonadati</taxon>
        <taxon>Planctomycetota</taxon>
        <taxon>Planctomycetia</taxon>
        <taxon>Gemmatales</taxon>
        <taxon>Gemmataceae</taxon>
        <taxon>Urbifossiella</taxon>
    </lineage>
</organism>
<gene>
    <name evidence="2" type="ORF">ETAA1_24790</name>
</gene>
<dbReference type="OrthoDB" id="3618231at2"/>